<dbReference type="AlphaFoldDB" id="A0A7H0H2A7"/>
<sequence>MTISENAIEAAVNGCATALNVETTDLNRIGIVQILTLGEVSKVLLADAGVTDDLIDQAVASNAEMQQMMAHQDCAPLARAQVWQGFLSQAAGADILEQLQGVDVQMNPRYGRWSPDETQIFSQSGSLSTPAASILK</sequence>
<gene>
    <name evidence="1" type="ORF">H9L22_10115</name>
</gene>
<dbReference type="KEGG" id="tdf:H9L22_10115"/>
<evidence type="ECO:0000313" key="1">
    <source>
        <dbReference type="EMBL" id="QNP54673.1"/>
    </source>
</evidence>
<proteinExistence type="predicted"/>
<reference evidence="1 2" key="1">
    <citation type="submission" date="2020-08" db="EMBL/GenBank/DDBJ databases">
        <title>Genome sequence of Tessaracoccus defluvii JCM 17540T.</title>
        <authorList>
            <person name="Hyun D.-W."/>
            <person name="Bae J.-W."/>
        </authorList>
    </citation>
    <scope>NUCLEOTIDE SEQUENCE [LARGE SCALE GENOMIC DNA]</scope>
    <source>
        <strain evidence="1 2">JCM 17540</strain>
    </source>
</reference>
<keyword evidence="2" id="KW-1185">Reference proteome</keyword>
<organism evidence="1 2">
    <name type="scientific">Tessaracoccus defluvii</name>
    <dbReference type="NCBI Taxonomy" id="1285901"/>
    <lineage>
        <taxon>Bacteria</taxon>
        <taxon>Bacillati</taxon>
        <taxon>Actinomycetota</taxon>
        <taxon>Actinomycetes</taxon>
        <taxon>Propionibacteriales</taxon>
        <taxon>Propionibacteriaceae</taxon>
        <taxon>Tessaracoccus</taxon>
    </lineage>
</organism>
<evidence type="ECO:0000313" key="2">
    <source>
        <dbReference type="Proteomes" id="UP000516117"/>
    </source>
</evidence>
<protein>
    <submittedName>
        <fullName evidence="1">Uncharacterized protein</fullName>
    </submittedName>
</protein>
<dbReference type="Proteomes" id="UP000516117">
    <property type="component" value="Chromosome"/>
</dbReference>
<dbReference type="EMBL" id="CP060789">
    <property type="protein sequence ID" value="QNP54673.1"/>
    <property type="molecule type" value="Genomic_DNA"/>
</dbReference>
<name>A0A7H0H2A7_9ACTN</name>
<dbReference type="RefSeq" id="WP_187719811.1">
    <property type="nucleotide sequence ID" value="NZ_CP060789.1"/>
</dbReference>
<accession>A0A7H0H2A7</accession>